<evidence type="ECO:0000259" key="5">
    <source>
        <dbReference type="PROSITE" id="PS50931"/>
    </source>
</evidence>
<keyword evidence="2" id="KW-0805">Transcription regulation</keyword>
<comment type="similarity">
    <text evidence="1">Belongs to the LysR transcriptional regulatory family.</text>
</comment>
<dbReference type="KEGG" id="niy:FQ775_08630"/>
<keyword evidence="7" id="KW-1185">Reference proteome</keyword>
<dbReference type="GO" id="GO:0043565">
    <property type="term" value="F:sequence-specific DNA binding"/>
    <property type="evidence" value="ECO:0007669"/>
    <property type="project" value="TreeGrafter"/>
</dbReference>
<reference evidence="6" key="1">
    <citation type="submission" date="2020-04" db="EMBL/GenBank/DDBJ databases">
        <title>Nitratireductor sp. nov. isolated from mangrove soil.</title>
        <authorList>
            <person name="Ye Y."/>
        </authorList>
    </citation>
    <scope>NUCLEOTIDE SEQUENCE</scope>
    <source>
        <strain evidence="6">SY7</strain>
    </source>
</reference>
<dbReference type="Gene3D" id="3.40.190.10">
    <property type="entry name" value="Periplasmic binding protein-like II"/>
    <property type="match status" value="2"/>
</dbReference>
<evidence type="ECO:0000256" key="1">
    <source>
        <dbReference type="ARBA" id="ARBA00009437"/>
    </source>
</evidence>
<evidence type="ECO:0000313" key="7">
    <source>
        <dbReference type="Proteomes" id="UP000321389"/>
    </source>
</evidence>
<dbReference type="Pfam" id="PF00126">
    <property type="entry name" value="HTH_1"/>
    <property type="match status" value="1"/>
</dbReference>
<dbReference type="Pfam" id="PF03466">
    <property type="entry name" value="LysR_substrate"/>
    <property type="match status" value="1"/>
</dbReference>
<dbReference type="PANTHER" id="PTHR30537">
    <property type="entry name" value="HTH-TYPE TRANSCRIPTIONAL REGULATOR"/>
    <property type="match status" value="1"/>
</dbReference>
<dbReference type="InterPro" id="IPR005119">
    <property type="entry name" value="LysR_subst-bd"/>
</dbReference>
<evidence type="ECO:0000256" key="4">
    <source>
        <dbReference type="ARBA" id="ARBA00023163"/>
    </source>
</evidence>
<dbReference type="GO" id="GO:0003700">
    <property type="term" value="F:DNA-binding transcription factor activity"/>
    <property type="evidence" value="ECO:0007669"/>
    <property type="project" value="InterPro"/>
</dbReference>
<evidence type="ECO:0000313" key="6">
    <source>
        <dbReference type="EMBL" id="QDZ00436.1"/>
    </source>
</evidence>
<name>A0A5B8KY22_9HYPH</name>
<keyword evidence="3" id="KW-0238">DNA-binding</keyword>
<dbReference type="CDD" id="cd08432">
    <property type="entry name" value="PBP2_GcdR_TrpI_HvrB_AmpR_like"/>
    <property type="match status" value="1"/>
</dbReference>
<dbReference type="InterPro" id="IPR000847">
    <property type="entry name" value="LysR_HTH_N"/>
</dbReference>
<dbReference type="SUPFAM" id="SSF53850">
    <property type="entry name" value="Periplasmic binding protein-like II"/>
    <property type="match status" value="1"/>
</dbReference>
<feature type="domain" description="HTH lysR-type" evidence="5">
    <location>
        <begin position="7"/>
        <end position="64"/>
    </location>
</feature>
<dbReference type="RefSeq" id="WP_146299084.1">
    <property type="nucleotide sequence ID" value="NZ_CP042301.2"/>
</dbReference>
<dbReference type="InterPro" id="IPR036390">
    <property type="entry name" value="WH_DNA-bd_sf"/>
</dbReference>
<dbReference type="Gene3D" id="1.10.10.10">
    <property type="entry name" value="Winged helix-like DNA-binding domain superfamily/Winged helix DNA-binding domain"/>
    <property type="match status" value="1"/>
</dbReference>
<dbReference type="GO" id="GO:0006351">
    <property type="term" value="P:DNA-templated transcription"/>
    <property type="evidence" value="ECO:0007669"/>
    <property type="project" value="TreeGrafter"/>
</dbReference>
<dbReference type="OrthoDB" id="9807765at2"/>
<proteinExistence type="inferred from homology"/>
<dbReference type="PROSITE" id="PS50931">
    <property type="entry name" value="HTH_LYSR"/>
    <property type="match status" value="1"/>
</dbReference>
<dbReference type="SUPFAM" id="SSF46785">
    <property type="entry name" value="Winged helix' DNA-binding domain"/>
    <property type="match status" value="1"/>
</dbReference>
<protein>
    <submittedName>
        <fullName evidence="6">LysR family transcriptional regulator</fullName>
    </submittedName>
</protein>
<evidence type="ECO:0000256" key="2">
    <source>
        <dbReference type="ARBA" id="ARBA00023015"/>
    </source>
</evidence>
<gene>
    <name evidence="6" type="ORF">FQ775_08630</name>
</gene>
<organism evidence="6 7">
    <name type="scientific">Nitratireductor mangrovi</name>
    <dbReference type="NCBI Taxonomy" id="2599600"/>
    <lineage>
        <taxon>Bacteria</taxon>
        <taxon>Pseudomonadati</taxon>
        <taxon>Pseudomonadota</taxon>
        <taxon>Alphaproteobacteria</taxon>
        <taxon>Hyphomicrobiales</taxon>
        <taxon>Phyllobacteriaceae</taxon>
        <taxon>Nitratireductor</taxon>
    </lineage>
</organism>
<sequence>MKTLNTIHLNGLRAVEAVARTGSLQAAAEEIGVSASAISQQLNRTEKQLGRALFVRSGRGLQPTELGTRIFERLSAGFAELAGAVETARRQDECTLVVSVAPAFAAKWLIPRLSRLFSRHPDILVRIDTSTRLRDLAQSDVDVAIRLGDGDWPGAASELLMPQDIFPVCTPAMARGLETIADLKAATVITDEAAMFGWEQWFAAAGVEPVSLKPGARFSDPLLCLDAAICGNGVMLAWQLLAGDALANGQLVVPFDIRAPSGLGYFLCTEAGARPQRKVRAFRDWIRDEVVSAQPPDQVEKSAS</sequence>
<keyword evidence="4" id="KW-0804">Transcription</keyword>
<dbReference type="AlphaFoldDB" id="A0A5B8KY22"/>
<evidence type="ECO:0000256" key="3">
    <source>
        <dbReference type="ARBA" id="ARBA00023125"/>
    </source>
</evidence>
<dbReference type="PANTHER" id="PTHR30537:SF74">
    <property type="entry name" value="HTH-TYPE TRANSCRIPTIONAL REGULATOR TRPI"/>
    <property type="match status" value="1"/>
</dbReference>
<dbReference type="Proteomes" id="UP000321389">
    <property type="component" value="Chromosome"/>
</dbReference>
<dbReference type="InterPro" id="IPR058163">
    <property type="entry name" value="LysR-type_TF_proteobact-type"/>
</dbReference>
<dbReference type="InterPro" id="IPR036388">
    <property type="entry name" value="WH-like_DNA-bd_sf"/>
</dbReference>
<accession>A0A5B8KY22</accession>
<dbReference type="EMBL" id="CP042301">
    <property type="protein sequence ID" value="QDZ00436.1"/>
    <property type="molecule type" value="Genomic_DNA"/>
</dbReference>